<dbReference type="Gene3D" id="3.90.1300.10">
    <property type="entry name" value="Amidase signature (AS) domain"/>
    <property type="match status" value="1"/>
</dbReference>
<dbReference type="GO" id="GO:0016740">
    <property type="term" value="F:transferase activity"/>
    <property type="evidence" value="ECO:0007669"/>
    <property type="project" value="UniProtKB-KW"/>
</dbReference>
<dbReference type="RefSeq" id="WP_218871659.1">
    <property type="nucleotide sequence ID" value="NZ_JACCBU010000001.1"/>
</dbReference>
<dbReference type="InterPro" id="IPR023631">
    <property type="entry name" value="Amidase_dom"/>
</dbReference>
<sequence>MDDLLTRIEAENPRLRAFVDEPDRRERLRRDLDHLAQRWPDPSDRPPLFALPVAVKDVFHVAGLPTRAGSRLPAELITGEPGPLITSLLDAGAVVLGKTVTAEFAFLAPGETRNPHRLEHSPGGSSSGSAAAVAAGLAPIALGTQTVGSVIRPAAYCGILGFKPTFGRIGSEGVIANAPTFDTVGFLAADSDVLVRVAAATLPDWQPTDSAALPTLVVPRGAYLDQAEPVAHTAFERHLDVLREVGYQVHDVEMLDDIEQVNQRNFVINGYELARSHDAWFDDHAVLYHPRTAAAIRDGRTIDRRDYEAALRERAVFADALMAALAGIDAYVAPAATGPAPHGLDTTGSPLMNLPWTQARLPVLGLPAGRTDDGLPLGVQFAAAPGRDEALLGWAAGLVAALAKGHHGPSA</sequence>
<protein>
    <submittedName>
        <fullName evidence="2">Asp-tRNA(Asn)/Glu-tRNA(Gln) amidotransferase A subunit family amidase</fullName>
    </submittedName>
</protein>
<name>A0A7Y9IDZ7_9ACTN</name>
<reference evidence="2 3" key="1">
    <citation type="submission" date="2020-07" db="EMBL/GenBank/DDBJ databases">
        <title>Sequencing the genomes of 1000 actinobacteria strains.</title>
        <authorList>
            <person name="Klenk H.-P."/>
        </authorList>
    </citation>
    <scope>NUCLEOTIDE SEQUENCE [LARGE SCALE GENOMIC DNA]</scope>
    <source>
        <strain evidence="2 3">DSM 22083</strain>
    </source>
</reference>
<keyword evidence="2" id="KW-0808">Transferase</keyword>
<comment type="caution">
    <text evidence="2">The sequence shown here is derived from an EMBL/GenBank/DDBJ whole genome shotgun (WGS) entry which is preliminary data.</text>
</comment>
<dbReference type="InterPro" id="IPR036928">
    <property type="entry name" value="AS_sf"/>
</dbReference>
<keyword evidence="3" id="KW-1185">Reference proteome</keyword>
<dbReference type="PANTHER" id="PTHR11895">
    <property type="entry name" value="TRANSAMIDASE"/>
    <property type="match status" value="1"/>
</dbReference>
<dbReference type="InterPro" id="IPR000120">
    <property type="entry name" value="Amidase"/>
</dbReference>
<dbReference type="Proteomes" id="UP000569914">
    <property type="component" value="Unassembled WGS sequence"/>
</dbReference>
<evidence type="ECO:0000313" key="3">
    <source>
        <dbReference type="Proteomes" id="UP000569914"/>
    </source>
</evidence>
<evidence type="ECO:0000259" key="1">
    <source>
        <dbReference type="Pfam" id="PF01425"/>
    </source>
</evidence>
<gene>
    <name evidence="2" type="ORF">BKA15_006398</name>
</gene>
<feature type="domain" description="Amidase" evidence="1">
    <location>
        <begin position="4"/>
        <end position="392"/>
    </location>
</feature>
<evidence type="ECO:0000313" key="2">
    <source>
        <dbReference type="EMBL" id="NYE75069.1"/>
    </source>
</evidence>
<dbReference type="SUPFAM" id="SSF75304">
    <property type="entry name" value="Amidase signature (AS) enzymes"/>
    <property type="match status" value="1"/>
</dbReference>
<dbReference type="AlphaFoldDB" id="A0A7Y9IDZ7"/>
<organism evidence="2 3">
    <name type="scientific">Microlunatus parietis</name>
    <dbReference type="NCBI Taxonomy" id="682979"/>
    <lineage>
        <taxon>Bacteria</taxon>
        <taxon>Bacillati</taxon>
        <taxon>Actinomycetota</taxon>
        <taxon>Actinomycetes</taxon>
        <taxon>Propionibacteriales</taxon>
        <taxon>Propionibacteriaceae</taxon>
        <taxon>Microlunatus</taxon>
    </lineage>
</organism>
<dbReference type="EMBL" id="JACCBU010000001">
    <property type="protein sequence ID" value="NYE75069.1"/>
    <property type="molecule type" value="Genomic_DNA"/>
</dbReference>
<dbReference type="Pfam" id="PF01425">
    <property type="entry name" value="Amidase"/>
    <property type="match status" value="1"/>
</dbReference>
<dbReference type="PANTHER" id="PTHR11895:SF67">
    <property type="entry name" value="AMIDASE DOMAIN-CONTAINING PROTEIN"/>
    <property type="match status" value="1"/>
</dbReference>
<accession>A0A7Y9IDZ7</accession>
<proteinExistence type="predicted"/>